<sequence>MTASEASETPTEVKDTTPVWKMPHQVCTGSSAAESEYCFGTEQWCKQRIYQFTSETFNSPMACMRSRKNHPAFVDELLTWKEPQRHDTACFTESTQDPVALEACVGTEEFCDEQYYQNFGELFEDAEDCKKSRQGRPDVEGKPAGVDDQDSSAGEKPSATEEASFPSGVVESATSSKSTSSDPPEHAEEEEGGTSEEEQVLPEENDKVVAEEDRTPPADEDETVDEGQTIEKDEIASDEKQSTPADEDEATLEEQKPPADETASTRNPSEEKEEEKPSVNEQGSPEDEDEDTSVDEKSVPADERKVSNEEQSPPEDQDAKASEEETPLADEEASTQEASEDEDGENPSDKQQNPSSDEDQDTSVEDESAPVDGDKGASGDEQNPPAAEEEKSSEEQNPPADDNNNNQPKPVERRWKNPRQDSPFCSGILGQAAKLDEKCVGTGLWCSQHLWRLTNESFPDDEACNNDRQSSTGYVGRWKEARDTADGCLASEGRFAEDCVGTEAWCDGMYMTTGSIREDYSSAEECKELRSNRPDEKEVAGTTEMDFKSIVNSTKDDVIPVDSSFLCWTQGREKISLFCNWMPDECDEDAGCVKLNDVPAMCDEYKGCGRCHIGKETKSFVCALPEAEEPTDADRDACRQACSLTANASLAGAMGKIGPFALEIVCNDLYC</sequence>
<feature type="compositionally biased region" description="Basic and acidic residues" evidence="1">
    <location>
        <begin position="129"/>
        <end position="141"/>
    </location>
</feature>
<name>A0A8H4VAK0_9HYPO</name>
<feature type="compositionally biased region" description="Acidic residues" evidence="1">
    <location>
        <begin position="356"/>
        <end position="369"/>
    </location>
</feature>
<evidence type="ECO:0000256" key="1">
    <source>
        <dbReference type="SAM" id="MobiDB-lite"/>
    </source>
</evidence>
<feature type="compositionally biased region" description="Low complexity" evidence="1">
    <location>
        <begin position="395"/>
        <end position="409"/>
    </location>
</feature>
<feature type="compositionally biased region" description="Basic and acidic residues" evidence="1">
    <location>
        <begin position="410"/>
        <end position="419"/>
    </location>
</feature>
<gene>
    <name evidence="2" type="ORF">GQ602_006986</name>
</gene>
<comment type="caution">
    <text evidence="2">The sequence shown here is derived from an EMBL/GenBank/DDBJ whole genome shotgun (WGS) entry which is preliminary data.</text>
</comment>
<proteinExistence type="predicted"/>
<feature type="compositionally biased region" description="Basic and acidic residues" evidence="1">
    <location>
        <begin position="294"/>
        <end position="308"/>
    </location>
</feature>
<reference evidence="2 3" key="1">
    <citation type="journal article" date="2020" name="G3 (Bethesda)">
        <title>Genetic Underpinnings of Host Manipulation by Ophiocordyceps as Revealed by Comparative Transcriptomics.</title>
        <authorList>
            <person name="Will I."/>
            <person name="Das B."/>
            <person name="Trinh T."/>
            <person name="Brachmann A."/>
            <person name="Ohm R.A."/>
            <person name="de Bekker C."/>
        </authorList>
    </citation>
    <scope>NUCLEOTIDE SEQUENCE [LARGE SCALE GENOMIC DNA]</scope>
    <source>
        <strain evidence="2 3">EC05</strain>
    </source>
</reference>
<organism evidence="2 3">
    <name type="scientific">Ophiocordyceps camponoti-floridani</name>
    <dbReference type="NCBI Taxonomy" id="2030778"/>
    <lineage>
        <taxon>Eukaryota</taxon>
        <taxon>Fungi</taxon>
        <taxon>Dikarya</taxon>
        <taxon>Ascomycota</taxon>
        <taxon>Pezizomycotina</taxon>
        <taxon>Sordariomycetes</taxon>
        <taxon>Hypocreomycetidae</taxon>
        <taxon>Hypocreales</taxon>
        <taxon>Ophiocordycipitaceae</taxon>
        <taxon>Ophiocordyceps</taxon>
    </lineage>
</organism>
<feature type="compositionally biased region" description="Low complexity" evidence="1">
    <location>
        <begin position="172"/>
        <end position="181"/>
    </location>
</feature>
<accession>A0A8H4VAK0</accession>
<feature type="region of interest" description="Disordered" evidence="1">
    <location>
        <begin position="129"/>
        <end position="423"/>
    </location>
</feature>
<feature type="compositionally biased region" description="Acidic residues" evidence="1">
    <location>
        <begin position="284"/>
        <end position="293"/>
    </location>
</feature>
<feature type="compositionally biased region" description="Acidic residues" evidence="1">
    <location>
        <begin position="187"/>
        <end position="203"/>
    </location>
</feature>
<evidence type="ECO:0000313" key="2">
    <source>
        <dbReference type="EMBL" id="KAF4580849.1"/>
    </source>
</evidence>
<dbReference type="OrthoDB" id="10452775at2759"/>
<feature type="compositionally biased region" description="Acidic residues" evidence="1">
    <location>
        <begin position="324"/>
        <end position="346"/>
    </location>
</feature>
<dbReference type="AlphaFoldDB" id="A0A8H4VAK0"/>
<dbReference type="EMBL" id="JAACLJ010000009">
    <property type="protein sequence ID" value="KAF4580849.1"/>
    <property type="molecule type" value="Genomic_DNA"/>
</dbReference>
<keyword evidence="3" id="KW-1185">Reference proteome</keyword>
<protein>
    <submittedName>
        <fullName evidence="2">Uncharacterized protein</fullName>
    </submittedName>
</protein>
<evidence type="ECO:0000313" key="3">
    <source>
        <dbReference type="Proteomes" id="UP000562929"/>
    </source>
</evidence>
<feature type="compositionally biased region" description="Basic and acidic residues" evidence="1">
    <location>
        <begin position="229"/>
        <end position="241"/>
    </location>
</feature>
<dbReference type="Proteomes" id="UP000562929">
    <property type="component" value="Unassembled WGS sequence"/>
</dbReference>
<feature type="compositionally biased region" description="Basic and acidic residues" evidence="1">
    <location>
        <begin position="268"/>
        <end position="278"/>
    </location>
</feature>
<feature type="compositionally biased region" description="Basic and acidic residues" evidence="1">
    <location>
        <begin position="204"/>
        <end position="217"/>
    </location>
</feature>